<organism evidence="4 5">
    <name type="scientific">Actinomadura fulvescens</name>
    <dbReference type="NCBI Taxonomy" id="46160"/>
    <lineage>
        <taxon>Bacteria</taxon>
        <taxon>Bacillati</taxon>
        <taxon>Actinomycetota</taxon>
        <taxon>Actinomycetes</taxon>
        <taxon>Streptosporangiales</taxon>
        <taxon>Thermomonosporaceae</taxon>
        <taxon>Actinomadura</taxon>
    </lineage>
</organism>
<dbReference type="InterPro" id="IPR050109">
    <property type="entry name" value="HTH-type_TetR-like_transc_reg"/>
</dbReference>
<proteinExistence type="predicted"/>
<reference evidence="5" key="1">
    <citation type="journal article" date="2019" name="Int. J. Syst. Evol. Microbiol.">
        <title>The Global Catalogue of Microorganisms (GCM) 10K type strain sequencing project: providing services to taxonomists for standard genome sequencing and annotation.</title>
        <authorList>
            <consortium name="The Broad Institute Genomics Platform"/>
            <consortium name="The Broad Institute Genome Sequencing Center for Infectious Disease"/>
            <person name="Wu L."/>
            <person name="Ma J."/>
        </authorList>
    </citation>
    <scope>NUCLEOTIDE SEQUENCE [LARGE SCALE GENOMIC DNA]</scope>
    <source>
        <strain evidence="5">JCM 6833</strain>
    </source>
</reference>
<dbReference type="RefSeq" id="WP_344541712.1">
    <property type="nucleotide sequence ID" value="NZ_BAAATD010000004.1"/>
</dbReference>
<comment type="caution">
    <text evidence="4">The sequence shown here is derived from an EMBL/GenBank/DDBJ whole genome shotgun (WGS) entry which is preliminary data.</text>
</comment>
<dbReference type="SUPFAM" id="SSF46689">
    <property type="entry name" value="Homeodomain-like"/>
    <property type="match status" value="1"/>
</dbReference>
<dbReference type="Proteomes" id="UP001501509">
    <property type="component" value="Unassembled WGS sequence"/>
</dbReference>
<protein>
    <recommendedName>
        <fullName evidence="3">HTH tetR-type domain-containing protein</fullName>
    </recommendedName>
</protein>
<gene>
    <name evidence="4" type="ORF">GCM10010411_32480</name>
</gene>
<dbReference type="PANTHER" id="PTHR30055:SF219">
    <property type="entry name" value="TRANSCRIPTIONAL REGULATORY PROTEIN"/>
    <property type="match status" value="1"/>
</dbReference>
<feature type="DNA-binding region" description="H-T-H motif" evidence="2">
    <location>
        <begin position="27"/>
        <end position="46"/>
    </location>
</feature>
<evidence type="ECO:0000256" key="2">
    <source>
        <dbReference type="PROSITE-ProRule" id="PRU00335"/>
    </source>
</evidence>
<dbReference type="PROSITE" id="PS50977">
    <property type="entry name" value="HTH_TETR_2"/>
    <property type="match status" value="1"/>
</dbReference>
<name>A0ABP6C1N1_9ACTN</name>
<dbReference type="EMBL" id="BAAATD010000004">
    <property type="protein sequence ID" value="GAA2596530.1"/>
    <property type="molecule type" value="Genomic_DNA"/>
</dbReference>
<evidence type="ECO:0000259" key="3">
    <source>
        <dbReference type="PROSITE" id="PS50977"/>
    </source>
</evidence>
<dbReference type="InterPro" id="IPR009057">
    <property type="entry name" value="Homeodomain-like_sf"/>
</dbReference>
<evidence type="ECO:0000313" key="4">
    <source>
        <dbReference type="EMBL" id="GAA2596530.1"/>
    </source>
</evidence>
<evidence type="ECO:0000313" key="5">
    <source>
        <dbReference type="Proteomes" id="UP001501509"/>
    </source>
</evidence>
<evidence type="ECO:0000256" key="1">
    <source>
        <dbReference type="ARBA" id="ARBA00023125"/>
    </source>
</evidence>
<accession>A0ABP6C1N1</accession>
<dbReference type="Pfam" id="PF00440">
    <property type="entry name" value="TetR_N"/>
    <property type="match status" value="1"/>
</dbReference>
<dbReference type="Gene3D" id="1.10.357.10">
    <property type="entry name" value="Tetracycline Repressor, domain 2"/>
    <property type="match status" value="1"/>
</dbReference>
<keyword evidence="5" id="KW-1185">Reference proteome</keyword>
<keyword evidence="1 2" id="KW-0238">DNA-binding</keyword>
<dbReference type="InterPro" id="IPR001647">
    <property type="entry name" value="HTH_TetR"/>
</dbReference>
<dbReference type="PANTHER" id="PTHR30055">
    <property type="entry name" value="HTH-TYPE TRANSCRIPTIONAL REGULATOR RUTR"/>
    <property type="match status" value="1"/>
</dbReference>
<sequence>MNANGDQDKIIEAATQLFSALGFDATTTELIAESAGVDIATVRRRFRSNTELYRTVMKRAARTEQEALADAVAAFTPTRQAMHRLLDDYLDLYATRPDLLGLWLHRRTGDAADTADFDEGHVKPRLGWIADALREHVPDPGQLDYALWSFPWVVSGFLGHGMIHSDGRPAHLPGHPVAGRELEAFRAYLHTLADRLLDLPDR</sequence>
<feature type="domain" description="HTH tetR-type" evidence="3">
    <location>
        <begin position="4"/>
        <end position="64"/>
    </location>
</feature>
<dbReference type="PRINTS" id="PR00455">
    <property type="entry name" value="HTHTETR"/>
</dbReference>